<accession>A0A3B8E4Z2</accession>
<keyword evidence="2" id="KW-1185">Reference proteome</keyword>
<sequence>MKKALIHEYRIGSGNNSHIRRVVYSADSEESREKGMMNFQLLGGRIYFADDVVEITEHDSKTTRF</sequence>
<gene>
    <name evidence="1" type="ORF">CS01_027</name>
</gene>
<dbReference type="EMBL" id="MH845412">
    <property type="protein sequence ID" value="AYJ73315.1"/>
    <property type="molecule type" value="Genomic_DNA"/>
</dbReference>
<name>A0A3B8E4Z2_9CAUD</name>
<proteinExistence type="predicted"/>
<evidence type="ECO:0000313" key="1">
    <source>
        <dbReference type="EMBL" id="AYJ73315.1"/>
    </source>
</evidence>
<evidence type="ECO:0000313" key="2">
    <source>
        <dbReference type="Proteomes" id="UP000279491"/>
    </source>
</evidence>
<organism evidence="1">
    <name type="scientific">Cronobacter phage CS01</name>
    <dbReference type="NCBI Taxonomy" id="2496544"/>
    <lineage>
        <taxon>Viruses</taxon>
        <taxon>Duplodnaviria</taxon>
        <taxon>Heunggongvirae</taxon>
        <taxon>Uroviricota</taxon>
        <taxon>Caudoviricetes</taxon>
        <taxon>Drexlerviridae</taxon>
        <taxon>Kyungwonvirus</taxon>
        <taxon>Kyungwonvirus CS01</taxon>
    </lineage>
</organism>
<reference evidence="1" key="1">
    <citation type="submission" date="2018-09" db="EMBL/GenBank/DDBJ databases">
        <title>Genome Analysis and Characterisation of Bacteriophage CS01 Active against Cronobacter sakazakii.</title>
        <authorList>
            <person name="Kim G.-H."/>
            <person name="Kim J."/>
            <person name="Yoon S.-S."/>
        </authorList>
    </citation>
    <scope>NUCLEOTIDE SEQUENCE [LARGE SCALE GENOMIC DNA]</scope>
</reference>
<dbReference type="Proteomes" id="UP000279491">
    <property type="component" value="Segment"/>
</dbReference>
<protein>
    <submittedName>
        <fullName evidence="1">Uncharacterized protein</fullName>
    </submittedName>
</protein>